<feature type="compositionally biased region" description="Acidic residues" evidence="6">
    <location>
        <begin position="7"/>
        <end position="16"/>
    </location>
</feature>
<keyword evidence="3 7" id="KW-0812">Transmembrane</keyword>
<feature type="transmembrane region" description="Helical" evidence="7">
    <location>
        <begin position="144"/>
        <end position="166"/>
    </location>
</feature>
<gene>
    <name evidence="8" type="ORF">GCM10009754_22670</name>
</gene>
<feature type="transmembrane region" description="Helical" evidence="7">
    <location>
        <begin position="308"/>
        <end position="328"/>
    </location>
</feature>
<dbReference type="PANTHER" id="PTHR39087">
    <property type="entry name" value="UPF0104 MEMBRANE PROTEIN MJ1595"/>
    <property type="match status" value="1"/>
</dbReference>
<dbReference type="Pfam" id="PF03706">
    <property type="entry name" value="LPG_synthase_TM"/>
    <property type="match status" value="1"/>
</dbReference>
<feature type="transmembrane region" description="Helical" evidence="7">
    <location>
        <begin position="70"/>
        <end position="90"/>
    </location>
</feature>
<reference evidence="8 9" key="1">
    <citation type="journal article" date="2019" name="Int. J. Syst. Evol. Microbiol.">
        <title>The Global Catalogue of Microorganisms (GCM) 10K type strain sequencing project: providing services to taxonomists for standard genome sequencing and annotation.</title>
        <authorList>
            <consortium name="The Broad Institute Genomics Platform"/>
            <consortium name="The Broad Institute Genome Sequencing Center for Infectious Disease"/>
            <person name="Wu L."/>
            <person name="Ma J."/>
        </authorList>
    </citation>
    <scope>NUCLEOTIDE SEQUENCE [LARGE SCALE GENOMIC DNA]</scope>
    <source>
        <strain evidence="8 9">JCM 14545</strain>
    </source>
</reference>
<evidence type="ECO:0000256" key="5">
    <source>
        <dbReference type="ARBA" id="ARBA00023136"/>
    </source>
</evidence>
<evidence type="ECO:0000313" key="8">
    <source>
        <dbReference type="EMBL" id="GAA1952988.1"/>
    </source>
</evidence>
<feature type="transmembrane region" description="Helical" evidence="7">
    <location>
        <begin position="253"/>
        <end position="274"/>
    </location>
</feature>
<feature type="transmembrane region" description="Helical" evidence="7">
    <location>
        <begin position="220"/>
        <end position="241"/>
    </location>
</feature>
<feature type="transmembrane region" description="Helical" evidence="7">
    <location>
        <begin position="178"/>
        <end position="199"/>
    </location>
</feature>
<sequence>MTTVESEVGESSDPAEPDQAKAKKPPKSTKARLIDVARIVAILLAVGFLAKQLVDNWAEFWRTLGDLAWQSTTLSMVALVVSIAVSTRGWQAMVDDLGKPIGYFRSAQICLVGSLGKYVPGGQVWAALLQMELGKKAGLARARIFTASLIQLGVGIVAALVLSLFAMPSVFANSPNAAWLMVGIPIGLVALHPKVLTWGTSLVLKLLRRPPLDHRLSLKTIGNVFGANLGAWALQGVHLWLLANSIGAPGFGGFVQCIGAMAIAMTAGTFAFLLPGGVGVREAVLVAVLTATGITAGQALTVALVSRVMFIVADVITTGAAALSVKFLKAPAAE</sequence>
<name>A0ABN2QIT9_9PSEU</name>
<feature type="region of interest" description="Disordered" evidence="6">
    <location>
        <begin position="1"/>
        <end position="26"/>
    </location>
</feature>
<keyword evidence="4 7" id="KW-1133">Transmembrane helix</keyword>
<feature type="transmembrane region" description="Helical" evidence="7">
    <location>
        <begin position="33"/>
        <end position="50"/>
    </location>
</feature>
<evidence type="ECO:0000256" key="3">
    <source>
        <dbReference type="ARBA" id="ARBA00022692"/>
    </source>
</evidence>
<dbReference type="EMBL" id="BAAANN010000007">
    <property type="protein sequence ID" value="GAA1952988.1"/>
    <property type="molecule type" value="Genomic_DNA"/>
</dbReference>
<keyword evidence="9" id="KW-1185">Reference proteome</keyword>
<evidence type="ECO:0000256" key="1">
    <source>
        <dbReference type="ARBA" id="ARBA00004651"/>
    </source>
</evidence>
<dbReference type="PANTHER" id="PTHR39087:SF2">
    <property type="entry name" value="UPF0104 MEMBRANE PROTEIN MJ1595"/>
    <property type="match status" value="1"/>
</dbReference>
<organism evidence="8 9">
    <name type="scientific">Amycolatopsis minnesotensis</name>
    <dbReference type="NCBI Taxonomy" id="337894"/>
    <lineage>
        <taxon>Bacteria</taxon>
        <taxon>Bacillati</taxon>
        <taxon>Actinomycetota</taxon>
        <taxon>Actinomycetes</taxon>
        <taxon>Pseudonocardiales</taxon>
        <taxon>Pseudonocardiaceae</taxon>
        <taxon>Amycolatopsis</taxon>
    </lineage>
</organism>
<keyword evidence="2" id="KW-1003">Cell membrane</keyword>
<feature type="transmembrane region" description="Helical" evidence="7">
    <location>
        <begin position="283"/>
        <end position="302"/>
    </location>
</feature>
<evidence type="ECO:0000256" key="7">
    <source>
        <dbReference type="SAM" id="Phobius"/>
    </source>
</evidence>
<dbReference type="InterPro" id="IPR022791">
    <property type="entry name" value="L-PG_synthase/AglD"/>
</dbReference>
<evidence type="ECO:0000313" key="9">
    <source>
        <dbReference type="Proteomes" id="UP001501116"/>
    </source>
</evidence>
<protein>
    <submittedName>
        <fullName evidence="8">Lysylphosphatidylglycerol synthase transmembrane domain-containing protein</fullName>
    </submittedName>
</protein>
<accession>A0ABN2QIT9</accession>
<dbReference type="Proteomes" id="UP001501116">
    <property type="component" value="Unassembled WGS sequence"/>
</dbReference>
<evidence type="ECO:0000256" key="4">
    <source>
        <dbReference type="ARBA" id="ARBA00022989"/>
    </source>
</evidence>
<comment type="caution">
    <text evidence="8">The sequence shown here is derived from an EMBL/GenBank/DDBJ whole genome shotgun (WGS) entry which is preliminary data.</text>
</comment>
<evidence type="ECO:0000256" key="2">
    <source>
        <dbReference type="ARBA" id="ARBA00022475"/>
    </source>
</evidence>
<dbReference type="RefSeq" id="WP_344416490.1">
    <property type="nucleotide sequence ID" value="NZ_BAAANN010000007.1"/>
</dbReference>
<keyword evidence="5 7" id="KW-0472">Membrane</keyword>
<evidence type="ECO:0000256" key="6">
    <source>
        <dbReference type="SAM" id="MobiDB-lite"/>
    </source>
</evidence>
<proteinExistence type="predicted"/>
<comment type="subcellular location">
    <subcellularLocation>
        <location evidence="1">Cell membrane</location>
        <topology evidence="1">Multi-pass membrane protein</topology>
    </subcellularLocation>
</comment>